<dbReference type="SMART" id="SM00360">
    <property type="entry name" value="RRM"/>
    <property type="match status" value="1"/>
</dbReference>
<evidence type="ECO:0000256" key="2">
    <source>
        <dbReference type="SAM" id="MobiDB-lite"/>
    </source>
</evidence>
<dbReference type="AlphaFoldDB" id="A0A7S1MH96"/>
<dbReference type="SUPFAM" id="SSF54928">
    <property type="entry name" value="RNA-binding domain, RBD"/>
    <property type="match status" value="1"/>
</dbReference>
<dbReference type="Pfam" id="PF00076">
    <property type="entry name" value="RRM_1"/>
    <property type="match status" value="1"/>
</dbReference>
<evidence type="ECO:0000256" key="1">
    <source>
        <dbReference type="PROSITE-ProRule" id="PRU00176"/>
    </source>
</evidence>
<dbReference type="GO" id="GO:0003723">
    <property type="term" value="F:RNA binding"/>
    <property type="evidence" value="ECO:0007669"/>
    <property type="project" value="UniProtKB-UniRule"/>
</dbReference>
<dbReference type="InterPro" id="IPR000504">
    <property type="entry name" value="RRM_dom"/>
</dbReference>
<feature type="region of interest" description="Disordered" evidence="2">
    <location>
        <begin position="1"/>
        <end position="28"/>
    </location>
</feature>
<dbReference type="InterPro" id="IPR012677">
    <property type="entry name" value="Nucleotide-bd_a/b_plait_sf"/>
</dbReference>
<dbReference type="InterPro" id="IPR035979">
    <property type="entry name" value="RBD_domain_sf"/>
</dbReference>
<accession>A0A7S1MH96</accession>
<dbReference type="CDD" id="cd00590">
    <property type="entry name" value="RRM_SF"/>
    <property type="match status" value="1"/>
</dbReference>
<dbReference type="PROSITE" id="PS50102">
    <property type="entry name" value="RRM"/>
    <property type="match status" value="1"/>
</dbReference>
<organism evidence="4">
    <name type="scientific">Alexandrium catenella</name>
    <name type="common">Red tide dinoflagellate</name>
    <name type="synonym">Gonyaulax catenella</name>
    <dbReference type="NCBI Taxonomy" id="2925"/>
    <lineage>
        <taxon>Eukaryota</taxon>
        <taxon>Sar</taxon>
        <taxon>Alveolata</taxon>
        <taxon>Dinophyceae</taxon>
        <taxon>Gonyaulacales</taxon>
        <taxon>Pyrocystaceae</taxon>
        <taxon>Alexandrium</taxon>
    </lineage>
</organism>
<name>A0A7S1MH96_ALECA</name>
<sequence length="143" mass="15083">MEQGEEVETGHYDGGSHPYNGKGKGKGKEQTTCLMDDLLTGFSKGGVFPHVERSTIVQLYVSGLPADTSDLDLYRLFAPFGCPIKPDGVKAMARPDGSCTGVGFVDVCESGAAEAAMGALHGIVLPDGSQLRVQPKRNQGKRA</sequence>
<evidence type="ECO:0000313" key="4">
    <source>
        <dbReference type="EMBL" id="CAD9131664.1"/>
    </source>
</evidence>
<gene>
    <name evidence="4" type="ORF">ACAT0790_LOCUS22434</name>
</gene>
<feature type="domain" description="RRM" evidence="3">
    <location>
        <begin position="57"/>
        <end position="138"/>
    </location>
</feature>
<protein>
    <recommendedName>
        <fullName evidence="3">RRM domain-containing protein</fullName>
    </recommendedName>
</protein>
<evidence type="ECO:0000259" key="3">
    <source>
        <dbReference type="PROSITE" id="PS50102"/>
    </source>
</evidence>
<reference evidence="4" key="1">
    <citation type="submission" date="2021-01" db="EMBL/GenBank/DDBJ databases">
        <authorList>
            <person name="Corre E."/>
            <person name="Pelletier E."/>
            <person name="Niang G."/>
            <person name="Scheremetjew M."/>
            <person name="Finn R."/>
            <person name="Kale V."/>
            <person name="Holt S."/>
            <person name="Cochrane G."/>
            <person name="Meng A."/>
            <person name="Brown T."/>
            <person name="Cohen L."/>
        </authorList>
    </citation>
    <scope>NUCLEOTIDE SEQUENCE</scope>
    <source>
        <strain evidence="4">OF101</strain>
    </source>
</reference>
<keyword evidence="1" id="KW-0694">RNA-binding</keyword>
<dbReference type="EMBL" id="HBGE01037173">
    <property type="protein sequence ID" value="CAD9131664.1"/>
    <property type="molecule type" value="Transcribed_RNA"/>
</dbReference>
<dbReference type="Gene3D" id="3.30.70.330">
    <property type="match status" value="1"/>
</dbReference>
<proteinExistence type="predicted"/>